<feature type="region of interest" description="Disordered" evidence="1">
    <location>
        <begin position="26"/>
        <end position="93"/>
    </location>
</feature>
<organism evidence="2 3">
    <name type="scientific">Arachis hypogaea</name>
    <name type="common">Peanut</name>
    <dbReference type="NCBI Taxonomy" id="3818"/>
    <lineage>
        <taxon>Eukaryota</taxon>
        <taxon>Viridiplantae</taxon>
        <taxon>Streptophyta</taxon>
        <taxon>Embryophyta</taxon>
        <taxon>Tracheophyta</taxon>
        <taxon>Spermatophyta</taxon>
        <taxon>Magnoliopsida</taxon>
        <taxon>eudicotyledons</taxon>
        <taxon>Gunneridae</taxon>
        <taxon>Pentapetalae</taxon>
        <taxon>rosids</taxon>
        <taxon>fabids</taxon>
        <taxon>Fabales</taxon>
        <taxon>Fabaceae</taxon>
        <taxon>Papilionoideae</taxon>
        <taxon>50 kb inversion clade</taxon>
        <taxon>dalbergioids sensu lato</taxon>
        <taxon>Dalbergieae</taxon>
        <taxon>Pterocarpus clade</taxon>
        <taxon>Arachis</taxon>
    </lineage>
</organism>
<accession>A0A445D6N3</accession>
<keyword evidence="3" id="KW-1185">Reference proteome</keyword>
<dbReference type="EMBL" id="SDMP01000005">
    <property type="protein sequence ID" value="RYR58916.1"/>
    <property type="molecule type" value="Genomic_DNA"/>
</dbReference>
<protein>
    <submittedName>
        <fullName evidence="2">Uncharacterized protein</fullName>
    </submittedName>
</protein>
<reference evidence="2 3" key="1">
    <citation type="submission" date="2019-01" db="EMBL/GenBank/DDBJ databases">
        <title>Sequencing of cultivated peanut Arachis hypogaea provides insights into genome evolution and oil improvement.</title>
        <authorList>
            <person name="Chen X."/>
        </authorList>
    </citation>
    <scope>NUCLEOTIDE SEQUENCE [LARGE SCALE GENOMIC DNA]</scope>
    <source>
        <strain evidence="3">cv. Fuhuasheng</strain>
        <tissue evidence="2">Leaves</tissue>
    </source>
</reference>
<proteinExistence type="predicted"/>
<evidence type="ECO:0000256" key="1">
    <source>
        <dbReference type="SAM" id="MobiDB-lite"/>
    </source>
</evidence>
<sequence>MKRFQCEFYKVSIQVYVPLSQTIHVPEIEPSPTKSEREKISEERTKKVRNNIGVTPQPPKPDESTPTVPPVPYKIPRRRCYIDDDSPNSILHS</sequence>
<name>A0A445D6N3_ARAHY</name>
<evidence type="ECO:0000313" key="2">
    <source>
        <dbReference type="EMBL" id="RYR58916.1"/>
    </source>
</evidence>
<gene>
    <name evidence="2" type="ORF">Ahy_A05g024775</name>
</gene>
<evidence type="ECO:0000313" key="3">
    <source>
        <dbReference type="Proteomes" id="UP000289738"/>
    </source>
</evidence>
<dbReference type="AlphaFoldDB" id="A0A445D6N3"/>
<feature type="compositionally biased region" description="Basic and acidic residues" evidence="1">
    <location>
        <begin position="34"/>
        <end position="45"/>
    </location>
</feature>
<comment type="caution">
    <text evidence="2">The sequence shown here is derived from an EMBL/GenBank/DDBJ whole genome shotgun (WGS) entry which is preliminary data.</text>
</comment>
<dbReference type="Proteomes" id="UP000289738">
    <property type="component" value="Chromosome A05"/>
</dbReference>